<feature type="domain" description="VTT" evidence="7">
    <location>
        <begin position="35"/>
        <end position="153"/>
    </location>
</feature>
<evidence type="ECO:0000259" key="7">
    <source>
        <dbReference type="Pfam" id="PF09335"/>
    </source>
</evidence>
<dbReference type="RefSeq" id="WP_248252173.1">
    <property type="nucleotide sequence ID" value="NZ_JAIWJX010000002.1"/>
</dbReference>
<feature type="transmembrane region" description="Helical" evidence="6">
    <location>
        <begin position="102"/>
        <end position="125"/>
    </location>
</feature>
<sequence length="184" mass="20064">MSLKDLIIDLFTAYENIAFLLSIGINMIISLLGVVPSVFLTAANLTVFGFGEGMAVSFIGEAFGAVISFILYRKGFRKAANMRGLSHPKVKQLLAAEGKESFYLILALRLLPFVPSGIVTFIAAIGKTSLFIFVLASSIGKVPAILIEGYSIYQIIHWTWEGKLVTAIIACVLIAMTWKKVKTK</sequence>
<keyword evidence="5 6" id="KW-0472">Membrane</keyword>
<evidence type="ECO:0000313" key="9">
    <source>
        <dbReference type="Proteomes" id="UP001139011"/>
    </source>
</evidence>
<dbReference type="Proteomes" id="UP001139011">
    <property type="component" value="Unassembled WGS sequence"/>
</dbReference>
<comment type="subcellular location">
    <subcellularLocation>
        <location evidence="1 6">Cell membrane</location>
        <topology evidence="1 6">Multi-pass membrane protein</topology>
    </subcellularLocation>
</comment>
<gene>
    <name evidence="8" type="ORF">LCY76_07870</name>
</gene>
<reference evidence="8" key="1">
    <citation type="submission" date="2021-09" db="EMBL/GenBank/DDBJ databases">
        <title>Genome analysis of Fictibacillus sp. KIGAM418 isolated from marine sediment.</title>
        <authorList>
            <person name="Seo M.-J."/>
            <person name="Cho E.-S."/>
            <person name="Hwang C.Y."/>
        </authorList>
    </citation>
    <scope>NUCLEOTIDE SEQUENCE</scope>
    <source>
        <strain evidence="8">KIGAM418</strain>
    </source>
</reference>
<comment type="caution">
    <text evidence="8">The sequence shown here is derived from an EMBL/GenBank/DDBJ whole genome shotgun (WGS) entry which is preliminary data.</text>
</comment>
<dbReference type="PANTHER" id="PTHR12677">
    <property type="entry name" value="GOLGI APPARATUS MEMBRANE PROTEIN TVP38-RELATED"/>
    <property type="match status" value="1"/>
</dbReference>
<keyword evidence="4 6" id="KW-1133">Transmembrane helix</keyword>
<keyword evidence="3 6" id="KW-0812">Transmembrane</keyword>
<feature type="transmembrane region" description="Helical" evidence="6">
    <location>
        <begin position="160"/>
        <end position="178"/>
    </location>
</feature>
<keyword evidence="2 6" id="KW-1003">Cell membrane</keyword>
<dbReference type="AlphaFoldDB" id="A0A9X1X958"/>
<evidence type="ECO:0000256" key="6">
    <source>
        <dbReference type="RuleBase" id="RU366058"/>
    </source>
</evidence>
<dbReference type="GO" id="GO:0005886">
    <property type="term" value="C:plasma membrane"/>
    <property type="evidence" value="ECO:0007669"/>
    <property type="project" value="UniProtKB-SubCell"/>
</dbReference>
<comment type="similarity">
    <text evidence="6">Belongs to the TVP38/TMEM64 family.</text>
</comment>
<evidence type="ECO:0000313" key="8">
    <source>
        <dbReference type="EMBL" id="MCK6256507.1"/>
    </source>
</evidence>
<dbReference type="EMBL" id="JAIWJX010000002">
    <property type="protein sequence ID" value="MCK6256507.1"/>
    <property type="molecule type" value="Genomic_DNA"/>
</dbReference>
<dbReference type="Pfam" id="PF09335">
    <property type="entry name" value="VTT_dom"/>
    <property type="match status" value="1"/>
</dbReference>
<organism evidence="8 9">
    <name type="scientific">Fictibacillus marinisediminis</name>
    <dbReference type="NCBI Taxonomy" id="2878389"/>
    <lineage>
        <taxon>Bacteria</taxon>
        <taxon>Bacillati</taxon>
        <taxon>Bacillota</taxon>
        <taxon>Bacilli</taxon>
        <taxon>Bacillales</taxon>
        <taxon>Fictibacillaceae</taxon>
        <taxon>Fictibacillus</taxon>
    </lineage>
</organism>
<protein>
    <recommendedName>
        <fullName evidence="6">TVP38/TMEM64 family membrane protein</fullName>
    </recommendedName>
</protein>
<evidence type="ECO:0000256" key="2">
    <source>
        <dbReference type="ARBA" id="ARBA00022475"/>
    </source>
</evidence>
<evidence type="ECO:0000256" key="5">
    <source>
        <dbReference type="ARBA" id="ARBA00023136"/>
    </source>
</evidence>
<feature type="transmembrane region" description="Helical" evidence="6">
    <location>
        <begin position="54"/>
        <end position="72"/>
    </location>
</feature>
<evidence type="ECO:0000256" key="1">
    <source>
        <dbReference type="ARBA" id="ARBA00004651"/>
    </source>
</evidence>
<keyword evidence="9" id="KW-1185">Reference proteome</keyword>
<accession>A0A9X1X958</accession>
<name>A0A9X1X958_9BACL</name>
<dbReference type="PANTHER" id="PTHR12677:SF55">
    <property type="entry name" value="UNDECAPRENYL PHOSPHATE TRANSPORTER SAOUHSC_00901-RELATED"/>
    <property type="match status" value="1"/>
</dbReference>
<evidence type="ECO:0000256" key="4">
    <source>
        <dbReference type="ARBA" id="ARBA00022989"/>
    </source>
</evidence>
<dbReference type="InterPro" id="IPR015414">
    <property type="entry name" value="TMEM64"/>
</dbReference>
<proteinExistence type="inferred from homology"/>
<comment type="caution">
    <text evidence="6">Lacks conserved residue(s) required for the propagation of feature annotation.</text>
</comment>
<dbReference type="InterPro" id="IPR032816">
    <property type="entry name" value="VTT_dom"/>
</dbReference>
<feature type="transmembrane region" description="Helical" evidence="6">
    <location>
        <begin position="20"/>
        <end position="42"/>
    </location>
</feature>
<evidence type="ECO:0000256" key="3">
    <source>
        <dbReference type="ARBA" id="ARBA00022692"/>
    </source>
</evidence>